<organism evidence="2 3">
    <name type="scientific">Amycolatopsis alba DSM 44262</name>
    <dbReference type="NCBI Taxonomy" id="1125972"/>
    <lineage>
        <taxon>Bacteria</taxon>
        <taxon>Bacillati</taxon>
        <taxon>Actinomycetota</taxon>
        <taxon>Actinomycetes</taxon>
        <taxon>Pseudonocardiales</taxon>
        <taxon>Pseudonocardiaceae</taxon>
        <taxon>Amycolatopsis</taxon>
    </lineage>
</organism>
<protein>
    <recommendedName>
        <fullName evidence="1">YcaO domain-containing protein</fullName>
    </recommendedName>
</protein>
<evidence type="ECO:0000259" key="1">
    <source>
        <dbReference type="PROSITE" id="PS51664"/>
    </source>
</evidence>
<dbReference type="NCBIfam" id="TIGR00702">
    <property type="entry name" value="YcaO-type kinase domain"/>
    <property type="match status" value="1"/>
</dbReference>
<evidence type="ECO:0000313" key="2">
    <source>
        <dbReference type="EMBL" id="OXM55623.1"/>
    </source>
</evidence>
<dbReference type="EMBL" id="NMQU01000003">
    <property type="protein sequence ID" value="OXM55623.1"/>
    <property type="molecule type" value="Genomic_DNA"/>
</dbReference>
<dbReference type="Gene3D" id="3.30.1330.230">
    <property type="match status" value="1"/>
</dbReference>
<dbReference type="AlphaFoldDB" id="A0A229S9K9"/>
<proteinExistence type="predicted"/>
<feature type="domain" description="YcaO" evidence="1">
    <location>
        <begin position="70"/>
        <end position="451"/>
    </location>
</feature>
<dbReference type="Pfam" id="PF02624">
    <property type="entry name" value="YcaO"/>
    <property type="match status" value="1"/>
</dbReference>
<dbReference type="PROSITE" id="PS51664">
    <property type="entry name" value="YCAO"/>
    <property type="match status" value="1"/>
</dbReference>
<reference evidence="2 3" key="1">
    <citation type="submission" date="2017-07" db="EMBL/GenBank/DDBJ databases">
        <title>Amycolatopsis alba DSM 44262 Genome sequencing and assembly.</title>
        <authorList>
            <person name="Kaur N."/>
            <person name="Mayilraj S."/>
        </authorList>
    </citation>
    <scope>NUCLEOTIDE SEQUENCE [LARGE SCALE GENOMIC DNA]</scope>
    <source>
        <strain evidence="2 3">DSM 44262</strain>
    </source>
</reference>
<accession>A0A229S9K9</accession>
<dbReference type="PANTHER" id="PTHR37809">
    <property type="entry name" value="RIBOSOMAL PROTEIN S12 METHYLTHIOTRANSFERASE ACCESSORY FACTOR YCAO"/>
    <property type="match status" value="1"/>
</dbReference>
<gene>
    <name evidence="2" type="ORF">CFP75_00760</name>
</gene>
<comment type="caution">
    <text evidence="2">The sequence shown here is derived from an EMBL/GenBank/DDBJ whole genome shotgun (WGS) entry which is preliminary data.</text>
</comment>
<dbReference type="RefSeq" id="WP_020634196.1">
    <property type="nucleotide sequence ID" value="NZ_KB913032.1"/>
</dbReference>
<evidence type="ECO:0000313" key="3">
    <source>
        <dbReference type="Proteomes" id="UP000215563"/>
    </source>
</evidence>
<name>A0A229S9K9_AMYAL</name>
<dbReference type="Proteomes" id="UP000215563">
    <property type="component" value="Unassembled WGS sequence"/>
</dbReference>
<sequence>MHIRENAPKVRNSGVHREIAVEDTLARVTPYLRDVGITRVANITWLDRVGIPVYNAIVPRSRDLISVYNGKGVRPVDAKTSAIMEAIERFSAWLPRAPAVVSSYENLVRRGRRVMHPGEYNMKLTKYYRDDRPISWLQGYDLIGEEPVLVPMHGAAYIDRYHEIPCYDIVSTNGLASGNTLEEAVLHALCELIERDAMTTAELVTSHLTELLRSDLITEHTPPAVLDELKSRHPHFDMNSLPPKASELVARFAAADIEVRMADITSDIGIPSVWCATADTFSIGEGQQGHGGFGTHPDVEVAMMRALTECAQSRCVDIQAMREDISMPDEDVPAHMKHIQRAKTINKATWWWTPTDTRRKASDLPNLSSDDVAADLRLVLDRLRSCGLDQAIAIDLSPPEIPAKVARVIVPGMESWAVDHSKLGPRGTRVWNETIRQLARPAAAAGTKAGN</sequence>
<dbReference type="PANTHER" id="PTHR37809:SF1">
    <property type="entry name" value="RIBOSOMAL PROTEIN S12 METHYLTHIOTRANSFERASE ACCESSORY FACTOR YCAO"/>
    <property type="match status" value="1"/>
</dbReference>
<dbReference type="OrthoDB" id="109999at2"/>
<dbReference type="InterPro" id="IPR003776">
    <property type="entry name" value="YcaO-like_dom"/>
</dbReference>
<keyword evidence="3" id="KW-1185">Reference proteome</keyword>